<dbReference type="NCBIfam" id="TIGR02960">
    <property type="entry name" value="SigX5"/>
    <property type="match status" value="1"/>
</dbReference>
<dbReference type="SUPFAM" id="SSF88946">
    <property type="entry name" value="Sigma2 domain of RNA polymerase sigma factors"/>
    <property type="match status" value="1"/>
</dbReference>
<name>A0ABP9RWA0_9ACTN</name>
<dbReference type="InterPro" id="IPR032710">
    <property type="entry name" value="NTF2-like_dom_sf"/>
</dbReference>
<dbReference type="SUPFAM" id="SSF54427">
    <property type="entry name" value="NTF2-like"/>
    <property type="match status" value="1"/>
</dbReference>
<dbReference type="Pfam" id="PF04542">
    <property type="entry name" value="Sigma70_r2"/>
    <property type="match status" value="1"/>
</dbReference>
<comment type="subunit">
    <text evidence="2">Interacts transiently with the RNA polymerase catalytic core formed by RpoA, RpoB, RpoC and RpoZ (2 alpha, 1 beta, 1 beta' and 1 omega subunit) to form the RNA polymerase holoenzyme that can initiate transcription.</text>
</comment>
<evidence type="ECO:0000259" key="9">
    <source>
        <dbReference type="Pfam" id="PF12680"/>
    </source>
</evidence>
<proteinExistence type="inferred from homology"/>
<dbReference type="Gene3D" id="1.10.1740.10">
    <property type="match status" value="1"/>
</dbReference>
<dbReference type="Gene3D" id="3.10.450.50">
    <property type="match status" value="1"/>
</dbReference>
<dbReference type="CDD" id="cd06171">
    <property type="entry name" value="Sigma70_r4"/>
    <property type="match status" value="1"/>
</dbReference>
<dbReference type="PANTHER" id="PTHR43133">
    <property type="entry name" value="RNA POLYMERASE ECF-TYPE SIGMA FACTO"/>
    <property type="match status" value="1"/>
</dbReference>
<dbReference type="InterPro" id="IPR007627">
    <property type="entry name" value="RNA_pol_sigma70_r2"/>
</dbReference>
<keyword evidence="5" id="KW-0804">Transcription</keyword>
<evidence type="ECO:0000256" key="4">
    <source>
        <dbReference type="ARBA" id="ARBA00023082"/>
    </source>
</evidence>
<evidence type="ECO:0000259" key="7">
    <source>
        <dbReference type="Pfam" id="PF04542"/>
    </source>
</evidence>
<evidence type="ECO:0000259" key="8">
    <source>
        <dbReference type="Pfam" id="PF08281"/>
    </source>
</evidence>
<feature type="domain" description="RNA polymerase sigma factor 70 region 4 type 2" evidence="8">
    <location>
        <begin position="128"/>
        <end position="178"/>
    </location>
</feature>
<accession>A0ABP9RWA0</accession>
<dbReference type="InterPro" id="IPR013324">
    <property type="entry name" value="RNA_pol_sigma_r3/r4-like"/>
</dbReference>
<comment type="caution">
    <text evidence="10">The sequence shown here is derived from an EMBL/GenBank/DDBJ whole genome shotgun (WGS) entry which is preliminary data.</text>
</comment>
<keyword evidence="11" id="KW-1185">Reference proteome</keyword>
<evidence type="ECO:0000256" key="1">
    <source>
        <dbReference type="ARBA" id="ARBA00010641"/>
    </source>
</evidence>
<dbReference type="Pfam" id="PF08281">
    <property type="entry name" value="Sigma70_r4_2"/>
    <property type="match status" value="1"/>
</dbReference>
<dbReference type="SUPFAM" id="SSF88659">
    <property type="entry name" value="Sigma3 and sigma4 domains of RNA polymerase sigma factors"/>
    <property type="match status" value="1"/>
</dbReference>
<organism evidence="10 11">
    <name type="scientific">Rugosimonospora acidiphila</name>
    <dbReference type="NCBI Taxonomy" id="556531"/>
    <lineage>
        <taxon>Bacteria</taxon>
        <taxon>Bacillati</taxon>
        <taxon>Actinomycetota</taxon>
        <taxon>Actinomycetes</taxon>
        <taxon>Micromonosporales</taxon>
        <taxon>Micromonosporaceae</taxon>
        <taxon>Rugosimonospora</taxon>
    </lineage>
</organism>
<evidence type="ECO:0000313" key="10">
    <source>
        <dbReference type="EMBL" id="GAA5187725.1"/>
    </source>
</evidence>
<dbReference type="PANTHER" id="PTHR43133:SF65">
    <property type="entry name" value="ECF RNA POLYMERASE SIGMA FACTOR SIGG"/>
    <property type="match status" value="1"/>
</dbReference>
<reference evidence="11" key="1">
    <citation type="journal article" date="2019" name="Int. J. Syst. Evol. Microbiol.">
        <title>The Global Catalogue of Microorganisms (GCM) 10K type strain sequencing project: providing services to taxonomists for standard genome sequencing and annotation.</title>
        <authorList>
            <consortium name="The Broad Institute Genomics Platform"/>
            <consortium name="The Broad Institute Genome Sequencing Center for Infectious Disease"/>
            <person name="Wu L."/>
            <person name="Ma J."/>
        </authorList>
    </citation>
    <scope>NUCLEOTIDE SEQUENCE [LARGE SCALE GENOMIC DNA]</scope>
    <source>
        <strain evidence="11">JCM 18304</strain>
    </source>
</reference>
<sequence length="360" mass="38722">MDPRLDEFRVDLLGYCYRMLGSAFEAEDAARETVVRAWRGFDGYDENRAPLRSWLYAIATNVCLDLLRGARRRALAMDLGSPSRAGESLGYPLPAAGWIQPVPDARIRPAHGDPARLSAWRDTIRLPFVAALQRLPPRQRAVLILRDVLCFKGSVVAAQLNTSVASVTSALQRARSTLRAANAAGGPAPGAGIGSADGAPGAGPASRLDDAHRRLLARYRDAVERHDVEALVSLLHGDATMSMPPFAWWLRGRDEIREALLAARRPGGGARLLPTLANGSAAFGQYRSADGSGYRPFALVIVEVSGGLITDTVTYLDAERLFPLFDLPAELPGPGADELVPSAEYEDGEFSRAQPSASLV</sequence>
<dbReference type="NCBIfam" id="TIGR02937">
    <property type="entry name" value="sigma70-ECF"/>
    <property type="match status" value="1"/>
</dbReference>
<evidence type="ECO:0000256" key="3">
    <source>
        <dbReference type="ARBA" id="ARBA00023015"/>
    </source>
</evidence>
<dbReference type="RefSeq" id="WP_345631083.1">
    <property type="nucleotide sequence ID" value="NZ_BAABJQ010000010.1"/>
</dbReference>
<dbReference type="InterPro" id="IPR013325">
    <property type="entry name" value="RNA_pol_sigma_r2"/>
</dbReference>
<dbReference type="InterPro" id="IPR039425">
    <property type="entry name" value="RNA_pol_sigma-70-like"/>
</dbReference>
<evidence type="ECO:0000256" key="2">
    <source>
        <dbReference type="ARBA" id="ARBA00011344"/>
    </source>
</evidence>
<dbReference type="InterPro" id="IPR014305">
    <property type="entry name" value="RNA_pol_sigma-G_actinobac"/>
</dbReference>
<dbReference type="InterPro" id="IPR036388">
    <property type="entry name" value="WH-like_DNA-bd_sf"/>
</dbReference>
<gene>
    <name evidence="10" type="ORF">GCM10023322_36660</name>
</gene>
<keyword evidence="4" id="KW-0731">Sigma factor</keyword>
<evidence type="ECO:0000256" key="6">
    <source>
        <dbReference type="SAM" id="MobiDB-lite"/>
    </source>
</evidence>
<dbReference type="InterPro" id="IPR013249">
    <property type="entry name" value="RNA_pol_sigma70_r4_t2"/>
</dbReference>
<dbReference type="EMBL" id="BAABJQ010000010">
    <property type="protein sequence ID" value="GAA5187725.1"/>
    <property type="molecule type" value="Genomic_DNA"/>
</dbReference>
<dbReference type="NCBIfam" id="NF006089">
    <property type="entry name" value="PRK08241.1"/>
    <property type="match status" value="1"/>
</dbReference>
<dbReference type="Gene3D" id="1.10.10.10">
    <property type="entry name" value="Winged helix-like DNA-binding domain superfamily/Winged helix DNA-binding domain"/>
    <property type="match status" value="1"/>
</dbReference>
<protein>
    <submittedName>
        <fullName evidence="10">Sigma-70 family RNA polymerase sigma factor</fullName>
    </submittedName>
</protein>
<feature type="domain" description="SnoaL-like" evidence="9">
    <location>
        <begin position="217"/>
        <end position="311"/>
    </location>
</feature>
<dbReference type="Pfam" id="PF12680">
    <property type="entry name" value="SnoaL_2"/>
    <property type="match status" value="1"/>
</dbReference>
<dbReference type="Proteomes" id="UP001501570">
    <property type="component" value="Unassembled WGS sequence"/>
</dbReference>
<feature type="domain" description="RNA polymerase sigma-70 region 2" evidence="7">
    <location>
        <begin position="9"/>
        <end position="73"/>
    </location>
</feature>
<evidence type="ECO:0000313" key="11">
    <source>
        <dbReference type="Proteomes" id="UP001501570"/>
    </source>
</evidence>
<feature type="region of interest" description="Disordered" evidence="6">
    <location>
        <begin position="182"/>
        <end position="206"/>
    </location>
</feature>
<keyword evidence="3" id="KW-0805">Transcription regulation</keyword>
<feature type="compositionally biased region" description="Low complexity" evidence="6">
    <location>
        <begin position="196"/>
        <end position="205"/>
    </location>
</feature>
<evidence type="ECO:0000256" key="5">
    <source>
        <dbReference type="ARBA" id="ARBA00023163"/>
    </source>
</evidence>
<comment type="similarity">
    <text evidence="1">Belongs to the sigma-70 factor family. ECF subfamily.</text>
</comment>
<dbReference type="InterPro" id="IPR037401">
    <property type="entry name" value="SnoaL-like"/>
</dbReference>
<dbReference type="InterPro" id="IPR014284">
    <property type="entry name" value="RNA_pol_sigma-70_dom"/>
</dbReference>